<dbReference type="Proteomes" id="UP001497623">
    <property type="component" value="Unassembled WGS sequence"/>
</dbReference>
<evidence type="ECO:0000313" key="3">
    <source>
        <dbReference type="EMBL" id="CAL4108663.1"/>
    </source>
</evidence>
<keyword evidence="1" id="KW-1133">Transmembrane helix</keyword>
<accession>A0AAV2QZ98</accession>
<feature type="chain" id="PRO_5043360018" evidence="2">
    <location>
        <begin position="20"/>
        <end position="311"/>
    </location>
</feature>
<sequence length="311" mass="35730">MNWMLALAASLLLATRANCQAELVTQTEDRTTRENRRIPRSLPELPQHVLPELTQHVLLDMVGVGREEVNSVLKVLGSMFNFVDIYGRPRYPVMDSYYSWFKWVDRNLPLVMGTYMAPYDLDPHDEYAYYDEEEFDYNLFSPFDLKMTSTHNVLWSDFYKTIYSDMISQNAKTSKSDGNRRQGFSCLNSMYPGYSTIQVDAMGKMFKMFADNTLTPAYEFIMGKDPQRASMMQVDPLRALSENLAYFVGLSDGEDSYSSYESRIDAEDRSVRCLDSTARVMNEVMPYGPFLTFSNVIAVGVWLSAFLAPFL</sequence>
<name>A0AAV2QZ98_MEGNR</name>
<feature type="signal peptide" evidence="2">
    <location>
        <begin position="1"/>
        <end position="19"/>
    </location>
</feature>
<protein>
    <submittedName>
        <fullName evidence="3">Uncharacterized protein</fullName>
    </submittedName>
</protein>
<keyword evidence="1" id="KW-0472">Membrane</keyword>
<evidence type="ECO:0000256" key="2">
    <source>
        <dbReference type="SAM" id="SignalP"/>
    </source>
</evidence>
<organism evidence="3 4">
    <name type="scientific">Meganyctiphanes norvegica</name>
    <name type="common">Northern krill</name>
    <name type="synonym">Thysanopoda norvegica</name>
    <dbReference type="NCBI Taxonomy" id="48144"/>
    <lineage>
        <taxon>Eukaryota</taxon>
        <taxon>Metazoa</taxon>
        <taxon>Ecdysozoa</taxon>
        <taxon>Arthropoda</taxon>
        <taxon>Crustacea</taxon>
        <taxon>Multicrustacea</taxon>
        <taxon>Malacostraca</taxon>
        <taxon>Eumalacostraca</taxon>
        <taxon>Eucarida</taxon>
        <taxon>Euphausiacea</taxon>
        <taxon>Euphausiidae</taxon>
        <taxon>Meganyctiphanes</taxon>
    </lineage>
</organism>
<keyword evidence="2" id="KW-0732">Signal</keyword>
<keyword evidence="4" id="KW-1185">Reference proteome</keyword>
<dbReference type="EMBL" id="CAXKWB010013823">
    <property type="protein sequence ID" value="CAL4108663.1"/>
    <property type="molecule type" value="Genomic_DNA"/>
</dbReference>
<evidence type="ECO:0000313" key="4">
    <source>
        <dbReference type="Proteomes" id="UP001497623"/>
    </source>
</evidence>
<comment type="caution">
    <text evidence="3">The sequence shown here is derived from an EMBL/GenBank/DDBJ whole genome shotgun (WGS) entry which is preliminary data.</text>
</comment>
<proteinExistence type="predicted"/>
<reference evidence="3 4" key="1">
    <citation type="submission" date="2024-05" db="EMBL/GenBank/DDBJ databases">
        <authorList>
            <person name="Wallberg A."/>
        </authorList>
    </citation>
    <scope>NUCLEOTIDE SEQUENCE [LARGE SCALE GENOMIC DNA]</scope>
</reference>
<gene>
    <name evidence="3" type="ORF">MNOR_LOCUS18950</name>
</gene>
<keyword evidence="1" id="KW-0812">Transmembrane</keyword>
<feature type="transmembrane region" description="Helical" evidence="1">
    <location>
        <begin position="287"/>
        <end position="308"/>
    </location>
</feature>
<evidence type="ECO:0000256" key="1">
    <source>
        <dbReference type="SAM" id="Phobius"/>
    </source>
</evidence>
<dbReference type="AlphaFoldDB" id="A0AAV2QZ98"/>